<evidence type="ECO:0000259" key="1">
    <source>
        <dbReference type="Pfam" id="PF20037"/>
    </source>
</evidence>
<dbReference type="Pfam" id="PF20037">
    <property type="entry name" value="DUF6440"/>
    <property type="match status" value="1"/>
</dbReference>
<organism evidence="2 3">
    <name type="scientific">Enterococcus faecalis ERV63</name>
    <dbReference type="NCBI Taxonomy" id="1134793"/>
    <lineage>
        <taxon>Bacteria</taxon>
        <taxon>Bacillati</taxon>
        <taxon>Bacillota</taxon>
        <taxon>Bacilli</taxon>
        <taxon>Lactobacillales</taxon>
        <taxon>Enterococcaceae</taxon>
        <taxon>Enterococcus</taxon>
    </lineage>
</organism>
<protein>
    <recommendedName>
        <fullName evidence="1">DUF6440 domain-containing protein</fullName>
    </recommendedName>
</protein>
<gene>
    <name evidence="2" type="ORF">HMPREF1336_02904</name>
</gene>
<name>A0AAV3GI14_ENTFL</name>
<dbReference type="EMBL" id="ALZR01000110">
    <property type="protein sequence ID" value="EJV13504.1"/>
    <property type="molecule type" value="Genomic_DNA"/>
</dbReference>
<dbReference type="Proteomes" id="UP000004117">
    <property type="component" value="Unassembled WGS sequence"/>
</dbReference>
<dbReference type="AlphaFoldDB" id="A0AAV3GI14"/>
<dbReference type="InterPro" id="IPR045515">
    <property type="entry name" value="DUF6440"/>
</dbReference>
<comment type="caution">
    <text evidence="2">The sequence shown here is derived from an EMBL/GenBank/DDBJ whole genome shotgun (WGS) entry which is preliminary data.</text>
</comment>
<dbReference type="RefSeq" id="WP_002360675.1">
    <property type="nucleotide sequence ID" value="NZ_JH805751.1"/>
</dbReference>
<evidence type="ECO:0000313" key="3">
    <source>
        <dbReference type="Proteomes" id="UP000004117"/>
    </source>
</evidence>
<evidence type="ECO:0000313" key="2">
    <source>
        <dbReference type="EMBL" id="EJV13504.1"/>
    </source>
</evidence>
<sequence length="100" mass="11410">MPVNKNGLPFYLDRKLDVIRFGVDPYNHVKEQQLFNSPVKTEKPNKKERFIEKESESLTQSGYKIVVDTVTGVNYLESHRGGITPLLDETGKVCIDKISK</sequence>
<feature type="domain" description="DUF6440" evidence="1">
    <location>
        <begin position="49"/>
        <end position="96"/>
    </location>
</feature>
<accession>A0AAV3GI14</accession>
<proteinExistence type="predicted"/>
<reference evidence="2 3" key="1">
    <citation type="submission" date="2012-04" db="EMBL/GenBank/DDBJ databases">
        <authorList>
            <person name="Weinstock G."/>
            <person name="Sodergren E."/>
            <person name="Lobos E.A."/>
            <person name="Fulton L."/>
            <person name="Fulton R."/>
            <person name="Courtney L."/>
            <person name="Fronick C."/>
            <person name="O'Laughlin M."/>
            <person name="Godfrey J."/>
            <person name="Wilson R.M."/>
            <person name="Miner T."/>
            <person name="Farmer C."/>
            <person name="Delehaunty K."/>
            <person name="Cordes M."/>
            <person name="Minx P."/>
            <person name="Tomlinson C."/>
            <person name="Chen J."/>
            <person name="Wollam A."/>
            <person name="Pepin K.H."/>
            <person name="Bhonagiri V."/>
            <person name="Zhang X."/>
            <person name="Suruliraj S."/>
            <person name="Warren W."/>
            <person name="Mitreva M."/>
            <person name="Mardis E.R."/>
            <person name="Wilson R.K."/>
        </authorList>
    </citation>
    <scope>NUCLEOTIDE SEQUENCE [LARGE SCALE GENOMIC DNA]</scope>
    <source>
        <strain evidence="2 3">ERV63</strain>
    </source>
</reference>